<proteinExistence type="predicted"/>
<dbReference type="OrthoDB" id="10463993at2759"/>
<dbReference type="AlphaFoldDB" id="B6HPH8"/>
<keyword evidence="3" id="KW-1185">Reference proteome</keyword>
<dbReference type="VEuPathDB" id="FungiDB:PCH_Pc22g00650"/>
<name>B6HPH8_PENRW</name>
<reference evidence="2 3" key="1">
    <citation type="journal article" date="2008" name="Nat. Biotechnol.">
        <title>Genome sequencing and analysis of the filamentous fungus Penicillium chrysogenum.</title>
        <authorList>
            <person name="van den Berg M.A."/>
            <person name="Albang R."/>
            <person name="Albermann K."/>
            <person name="Badger J.H."/>
            <person name="Daran J.-M."/>
            <person name="Driessen A.J.M."/>
            <person name="Garcia-Estrada C."/>
            <person name="Fedorova N.D."/>
            <person name="Harris D.M."/>
            <person name="Heijne W.H.M."/>
            <person name="Joardar V.S."/>
            <person name="Kiel J.A.K.W."/>
            <person name="Kovalchuk A."/>
            <person name="Martin J.F."/>
            <person name="Nierman W.C."/>
            <person name="Nijland J.G."/>
            <person name="Pronk J.T."/>
            <person name="Roubos J.A."/>
            <person name="van der Klei I.J."/>
            <person name="van Peij N.N.M.E."/>
            <person name="Veenhuis M."/>
            <person name="von Doehren H."/>
            <person name="Wagner C."/>
            <person name="Wortman J.R."/>
            <person name="Bovenberg R.A.L."/>
        </authorList>
    </citation>
    <scope>NUCLEOTIDE SEQUENCE [LARGE SCALE GENOMIC DNA]</scope>
    <source>
        <strain evidence="3">ATCC 28089 / DSM 1075 / NRRL 1951 / Wisconsin 54-1255</strain>
    </source>
</reference>
<organism evidence="2 3">
    <name type="scientific">Penicillium rubens (strain ATCC 28089 / DSM 1075 / NRRL 1951 / Wisconsin 54-1255)</name>
    <name type="common">Penicillium chrysogenum</name>
    <dbReference type="NCBI Taxonomy" id="500485"/>
    <lineage>
        <taxon>Eukaryota</taxon>
        <taxon>Fungi</taxon>
        <taxon>Dikarya</taxon>
        <taxon>Ascomycota</taxon>
        <taxon>Pezizomycotina</taxon>
        <taxon>Eurotiomycetes</taxon>
        <taxon>Eurotiomycetidae</taxon>
        <taxon>Eurotiales</taxon>
        <taxon>Aspergillaceae</taxon>
        <taxon>Penicillium</taxon>
        <taxon>Penicillium chrysogenum species complex</taxon>
    </lineage>
</organism>
<evidence type="ECO:0000313" key="2">
    <source>
        <dbReference type="EMBL" id="CAP97353.1"/>
    </source>
</evidence>
<sequence length="139" mass="15189">MGKPPVASLVSSDFRPNDNMQEQFTSGRNLNARPKWCHIYHIWARNTPLPRSFAPHIGKDQGVKSGSQLLRAAGNIVVKLGGIMPYFIPTIVPPGVDPSVPRATSQGDGDGDMINITIDRSGPLRRNAGFPTCIWNVEK</sequence>
<feature type="region of interest" description="Disordered" evidence="1">
    <location>
        <begin position="1"/>
        <end position="26"/>
    </location>
</feature>
<gene>
    <name evidence="2" type="ORF">Pc22g00650</name>
    <name evidence="2" type="ORF">PCH_Pc22g00650</name>
</gene>
<protein>
    <submittedName>
        <fullName evidence="2">Uncharacterized protein</fullName>
    </submittedName>
</protein>
<dbReference type="EMBL" id="AM920437">
    <property type="protein sequence ID" value="CAP97353.1"/>
    <property type="molecule type" value="Genomic_DNA"/>
</dbReference>
<dbReference type="HOGENOM" id="CLU_1845763_0_0_1"/>
<accession>B6HPH8</accession>
<evidence type="ECO:0000313" key="3">
    <source>
        <dbReference type="Proteomes" id="UP000000724"/>
    </source>
</evidence>
<dbReference type="Proteomes" id="UP000000724">
    <property type="component" value="Contig Pc00c22"/>
</dbReference>
<evidence type="ECO:0000256" key="1">
    <source>
        <dbReference type="SAM" id="MobiDB-lite"/>
    </source>
</evidence>